<feature type="transmembrane region" description="Helical" evidence="2">
    <location>
        <begin position="79"/>
        <end position="99"/>
    </location>
</feature>
<reference evidence="5" key="1">
    <citation type="submission" date="2012-12" db="EMBL/GenBank/DDBJ databases">
        <authorList>
            <person name="Hellsten U."/>
            <person name="Grimwood J."/>
            <person name="Chapman J.A."/>
            <person name="Shapiro H."/>
            <person name="Aerts A."/>
            <person name="Otillar R.P."/>
            <person name="Terry A.Y."/>
            <person name="Boore J.L."/>
            <person name="Simakov O."/>
            <person name="Marletaz F."/>
            <person name="Cho S.-J."/>
            <person name="Edsinger-Gonzales E."/>
            <person name="Havlak P."/>
            <person name="Kuo D.-H."/>
            <person name="Larsson T."/>
            <person name="Lv J."/>
            <person name="Arendt D."/>
            <person name="Savage R."/>
            <person name="Osoegawa K."/>
            <person name="de Jong P."/>
            <person name="Lindberg D.R."/>
            <person name="Seaver E.C."/>
            <person name="Weisblat D.A."/>
            <person name="Putnam N.H."/>
            <person name="Grigoriev I.V."/>
            <person name="Rokhsar D.S."/>
        </authorList>
    </citation>
    <scope>NUCLEOTIDE SEQUENCE</scope>
</reference>
<protein>
    <submittedName>
        <fullName evidence="3 4">Uncharacterized protein</fullName>
    </submittedName>
</protein>
<proteinExistence type="predicted"/>
<evidence type="ECO:0000313" key="4">
    <source>
        <dbReference type="EnsemblMetazoa" id="HelroP163180"/>
    </source>
</evidence>
<evidence type="ECO:0000313" key="5">
    <source>
        <dbReference type="Proteomes" id="UP000015101"/>
    </source>
</evidence>
<keyword evidence="2" id="KW-0472">Membrane</keyword>
<dbReference type="InParanoid" id="T1ETR8"/>
<reference evidence="3 5" key="2">
    <citation type="journal article" date="2013" name="Nature">
        <title>Insights into bilaterian evolution from three spiralian genomes.</title>
        <authorList>
            <person name="Simakov O."/>
            <person name="Marletaz F."/>
            <person name="Cho S.J."/>
            <person name="Edsinger-Gonzales E."/>
            <person name="Havlak P."/>
            <person name="Hellsten U."/>
            <person name="Kuo D.H."/>
            <person name="Larsson T."/>
            <person name="Lv J."/>
            <person name="Arendt D."/>
            <person name="Savage R."/>
            <person name="Osoegawa K."/>
            <person name="de Jong P."/>
            <person name="Grimwood J."/>
            <person name="Chapman J.A."/>
            <person name="Shapiro H."/>
            <person name="Aerts A."/>
            <person name="Otillar R.P."/>
            <person name="Terry A.Y."/>
            <person name="Boore J.L."/>
            <person name="Grigoriev I.V."/>
            <person name="Lindberg D.R."/>
            <person name="Seaver E.C."/>
            <person name="Weisblat D.A."/>
            <person name="Putnam N.H."/>
            <person name="Rokhsar D.S."/>
        </authorList>
    </citation>
    <scope>NUCLEOTIDE SEQUENCE</scope>
</reference>
<organism evidence="4 5">
    <name type="scientific">Helobdella robusta</name>
    <name type="common">Californian leech</name>
    <dbReference type="NCBI Taxonomy" id="6412"/>
    <lineage>
        <taxon>Eukaryota</taxon>
        <taxon>Metazoa</taxon>
        <taxon>Spiralia</taxon>
        <taxon>Lophotrochozoa</taxon>
        <taxon>Annelida</taxon>
        <taxon>Clitellata</taxon>
        <taxon>Hirudinea</taxon>
        <taxon>Rhynchobdellida</taxon>
        <taxon>Glossiphoniidae</taxon>
        <taxon>Helobdella</taxon>
    </lineage>
</organism>
<sequence>MTDNSSHNNTSYNYNSNNDNRYKTKRENNNNDTKRDESSGINDNNLTVLRRLKRDDKSDLVENFVKNISEPNNIPNGSYWTYIVAVISCLIIFMGLFVSDYYYCYYYYFLLFPTKTPKCSIVLIYIFFIDKSFLEPQLNDAKNLGSQRTDELTRVEGYVENMIFYQALVNKPKNAKIIVSENNVRKEFDKNEQKKGPWSVSSTIKFGNKKASKHSKTSKTTTNTFTSVFVNGSVSHKANNLKIFHQNVADSENFKTNFIDKCQKWDCAK</sequence>
<feature type="compositionally biased region" description="Low complexity" evidence="1">
    <location>
        <begin position="1"/>
        <end position="19"/>
    </location>
</feature>
<dbReference type="KEGG" id="hro:HELRODRAFT_163180"/>
<dbReference type="EMBL" id="AMQM01001327">
    <property type="status" value="NOT_ANNOTATED_CDS"/>
    <property type="molecule type" value="Genomic_DNA"/>
</dbReference>
<dbReference type="Proteomes" id="UP000015101">
    <property type="component" value="Unassembled WGS sequence"/>
</dbReference>
<evidence type="ECO:0000256" key="2">
    <source>
        <dbReference type="SAM" id="Phobius"/>
    </source>
</evidence>
<reference evidence="4" key="3">
    <citation type="submission" date="2015-06" db="UniProtKB">
        <authorList>
            <consortium name="EnsemblMetazoa"/>
        </authorList>
    </citation>
    <scope>IDENTIFICATION</scope>
</reference>
<accession>T1ETR8</accession>
<dbReference type="EMBL" id="KB097495">
    <property type="protein sequence ID" value="ESN96148.1"/>
    <property type="molecule type" value="Genomic_DNA"/>
</dbReference>
<keyword evidence="2" id="KW-0812">Transmembrane</keyword>
<feature type="transmembrane region" description="Helical" evidence="2">
    <location>
        <begin position="105"/>
        <end position="128"/>
    </location>
</feature>
<dbReference type="EnsemblMetazoa" id="HelroT163180">
    <property type="protein sequence ID" value="HelroP163180"/>
    <property type="gene ID" value="HelroG163180"/>
</dbReference>
<dbReference type="RefSeq" id="XP_009025378.1">
    <property type="nucleotide sequence ID" value="XM_009027130.1"/>
</dbReference>
<dbReference type="GeneID" id="20199968"/>
<keyword evidence="5" id="KW-1185">Reference proteome</keyword>
<dbReference type="AlphaFoldDB" id="T1ETR8"/>
<name>T1ETR8_HELRO</name>
<gene>
    <name evidence="4" type="primary">20199968</name>
    <name evidence="3" type="ORF">HELRODRAFT_163180</name>
</gene>
<keyword evidence="2" id="KW-1133">Transmembrane helix</keyword>
<dbReference type="CTD" id="20199968"/>
<evidence type="ECO:0000313" key="3">
    <source>
        <dbReference type="EMBL" id="ESN96148.1"/>
    </source>
</evidence>
<feature type="compositionally biased region" description="Basic and acidic residues" evidence="1">
    <location>
        <begin position="20"/>
        <end position="38"/>
    </location>
</feature>
<dbReference type="HOGENOM" id="CLU_1035407_0_0_1"/>
<evidence type="ECO:0000256" key="1">
    <source>
        <dbReference type="SAM" id="MobiDB-lite"/>
    </source>
</evidence>
<feature type="region of interest" description="Disordered" evidence="1">
    <location>
        <begin position="1"/>
        <end position="42"/>
    </location>
</feature>